<comment type="caution">
    <text evidence="3">The sequence shown here is derived from an EMBL/GenBank/DDBJ whole genome shotgun (WGS) entry which is preliminary data.</text>
</comment>
<dbReference type="PANTHER" id="PTHR33542:SF5">
    <property type="entry name" value="FERROCHELATASE CHE1"/>
    <property type="match status" value="1"/>
</dbReference>
<keyword evidence="1" id="KW-0479">Metal-binding</keyword>
<dbReference type="Gene3D" id="3.40.50.1400">
    <property type="match status" value="1"/>
</dbReference>
<dbReference type="RefSeq" id="WP_132645181.1">
    <property type="nucleotide sequence ID" value="NZ_CP181386.1"/>
</dbReference>
<dbReference type="InterPro" id="IPR002762">
    <property type="entry name" value="CbiX-like"/>
</dbReference>
<dbReference type="SUPFAM" id="SSF53800">
    <property type="entry name" value="Chelatase"/>
    <property type="match status" value="1"/>
</dbReference>
<gene>
    <name evidence="3" type="ORF">EV684_102464</name>
</gene>
<evidence type="ECO:0000313" key="4">
    <source>
        <dbReference type="Proteomes" id="UP000295106"/>
    </source>
</evidence>
<proteinExistence type="predicted"/>
<protein>
    <submittedName>
        <fullName evidence="3">Sirohydrochlorin cobaltochelatase</fullName>
    </submittedName>
</protein>
<dbReference type="GO" id="GO:0046872">
    <property type="term" value="F:metal ion binding"/>
    <property type="evidence" value="ECO:0007669"/>
    <property type="project" value="UniProtKB-KW"/>
</dbReference>
<reference evidence="3 4" key="1">
    <citation type="submission" date="2019-03" db="EMBL/GenBank/DDBJ databases">
        <title>Genomic Encyclopedia of Type Strains, Phase IV (KMG-IV): sequencing the most valuable type-strain genomes for metagenomic binning, comparative biology and taxonomic classification.</title>
        <authorList>
            <person name="Goeker M."/>
        </authorList>
    </citation>
    <scope>NUCLEOTIDE SEQUENCE [LARGE SCALE GENOMIC DNA]</scope>
    <source>
        <strain evidence="3 4">DSM 1709</strain>
    </source>
</reference>
<dbReference type="GeneID" id="99684754"/>
<dbReference type="InterPro" id="IPR050963">
    <property type="entry name" value="Sirohydro_Cobaltochel/CbiX"/>
</dbReference>
<name>A0A4R2MDJ8_RUBGE</name>
<dbReference type="PANTHER" id="PTHR33542">
    <property type="entry name" value="SIROHYDROCHLORIN FERROCHELATASE, CHLOROPLASTIC"/>
    <property type="match status" value="1"/>
</dbReference>
<accession>A0A4R2MDJ8</accession>
<sequence length="123" mass="12832">MSRGLILFAHGARDPRWADPFQAVVEQVRAARPELAVRLAFLEFMTPDLAAAGDELAAAGCTEVAVVPLFLGAGGHVRRDVPGLLDTLAARHPATRFVLRQAVGAAPEVVAAMAAAAARALDP</sequence>
<dbReference type="GO" id="GO:0016829">
    <property type="term" value="F:lyase activity"/>
    <property type="evidence" value="ECO:0007669"/>
    <property type="project" value="UniProtKB-KW"/>
</dbReference>
<evidence type="ECO:0000256" key="2">
    <source>
        <dbReference type="ARBA" id="ARBA00023239"/>
    </source>
</evidence>
<dbReference type="CDD" id="cd03416">
    <property type="entry name" value="CbiX_SirB_N"/>
    <property type="match status" value="1"/>
</dbReference>
<dbReference type="OrthoDB" id="9797895at2"/>
<dbReference type="AlphaFoldDB" id="A0A4R2MDJ8"/>
<dbReference type="Proteomes" id="UP000295106">
    <property type="component" value="Unassembled WGS sequence"/>
</dbReference>
<evidence type="ECO:0000256" key="1">
    <source>
        <dbReference type="ARBA" id="ARBA00022723"/>
    </source>
</evidence>
<keyword evidence="2" id="KW-0456">Lyase</keyword>
<dbReference type="EMBL" id="SLXD01000002">
    <property type="protein sequence ID" value="TCP04700.1"/>
    <property type="molecule type" value="Genomic_DNA"/>
</dbReference>
<evidence type="ECO:0000313" key="3">
    <source>
        <dbReference type="EMBL" id="TCP04700.1"/>
    </source>
</evidence>
<dbReference type="Pfam" id="PF01903">
    <property type="entry name" value="CbiX"/>
    <property type="match status" value="1"/>
</dbReference>
<organism evidence="3 4">
    <name type="scientific">Rubrivivax gelatinosus</name>
    <name type="common">Rhodocyclus gelatinosus</name>
    <name type="synonym">Rhodopseudomonas gelatinosa</name>
    <dbReference type="NCBI Taxonomy" id="28068"/>
    <lineage>
        <taxon>Bacteria</taxon>
        <taxon>Pseudomonadati</taxon>
        <taxon>Pseudomonadota</taxon>
        <taxon>Betaproteobacteria</taxon>
        <taxon>Burkholderiales</taxon>
        <taxon>Sphaerotilaceae</taxon>
        <taxon>Rubrivivax</taxon>
    </lineage>
</organism>